<keyword evidence="3" id="KW-1185">Reference proteome</keyword>
<feature type="region of interest" description="Disordered" evidence="1">
    <location>
        <begin position="580"/>
        <end position="621"/>
    </location>
</feature>
<feature type="compositionally biased region" description="Basic and acidic residues" evidence="1">
    <location>
        <begin position="595"/>
        <end position="604"/>
    </location>
</feature>
<feature type="compositionally biased region" description="Polar residues" evidence="1">
    <location>
        <begin position="664"/>
        <end position="682"/>
    </location>
</feature>
<feature type="compositionally biased region" description="Gly residues" evidence="1">
    <location>
        <begin position="742"/>
        <end position="757"/>
    </location>
</feature>
<reference evidence="2 3" key="1">
    <citation type="submission" date="2024-02" db="EMBL/GenBank/DDBJ databases">
        <title>First draft genome assembly of two strains of Seiridium cardinale.</title>
        <authorList>
            <person name="Emiliani G."/>
            <person name="Scali E."/>
        </authorList>
    </citation>
    <scope>NUCLEOTIDE SEQUENCE [LARGE SCALE GENOMIC DNA]</scope>
    <source>
        <strain evidence="2 3">BM-138-000479</strain>
    </source>
</reference>
<sequence>MASPNHHQAHDPPQTNMKVDSDLRNEKNRDWADLQLQRSWPGGTEATKEWSGLNIMLIVLRHVFSFIPWDFRSSRLMQEAELKNPIFGLAWQAVAAEPEYLSAQAKIASLFATQGQPLPKFRDLLEHDIMISTLFSHPDFGLWEPQTWAIPPTASPRAWHRDHVFTAKEVAQKSIVRWDGKVDLPNCLEKKFGSYKDPLNQWVYLHLCNKPAFMFVAYEDDGSNGHDFADLQTLSINVEGWHVEPGVSPVLKTMAVKYTLIAAVRMSSGTNPRESVRLYALTGGSLVPPASASISKVTSTVWHIGRRADSYMLVYAKSTMPFRVPLNRTEETQAVAHESVDRQSANIDSLGDPALDWVQAPLVSEREGETDHDFADIDMLEAVSSSDSQESSASQAHAAVTQHSQAIENQALDQQPMASSPHSIIQSIEQEIPAQPPTGSPEAQEASSHRATLSTPVAPESIGQAKSVHQPTMAVARTTSQPSVDMALGVHPQRLQYIAPLTNESHSSEKLNLTLPKKPPMSGSSTASQQAPGPQIPFTFEAQQSRPSPQAPFTFEAQQAYPNPQIAQPQFGHAILFSSGNSTEEAEEDDQGDEQGQKHEEQHIAPHPFGSSSSHWQPSGQEQTYTYPFRFVTPQGPHGQVPLAQIHHTLAGPSGHLRGPAQPTPRTSQVNQGHPTTPYQTSDSYGYGYGYGQSSNPMANPFGFGQAPHDYGRRGRSRGGRGRRNPPRSEAATGSNRTSLGQRGGRGGRGGNKPFGV</sequence>
<evidence type="ECO:0000256" key="1">
    <source>
        <dbReference type="SAM" id="MobiDB-lite"/>
    </source>
</evidence>
<name>A0ABR2X9L5_9PEZI</name>
<feature type="compositionally biased region" description="Polar residues" evidence="1">
    <location>
        <begin position="522"/>
        <end position="532"/>
    </location>
</feature>
<feature type="compositionally biased region" description="Basic residues" evidence="1">
    <location>
        <begin position="714"/>
        <end position="726"/>
    </location>
</feature>
<dbReference type="Proteomes" id="UP001465668">
    <property type="component" value="Unassembled WGS sequence"/>
</dbReference>
<accession>A0ABR2X9L5</accession>
<feature type="compositionally biased region" description="Acidic residues" evidence="1">
    <location>
        <begin position="584"/>
        <end position="593"/>
    </location>
</feature>
<gene>
    <name evidence="2" type="ORF">SCAR479_12845</name>
</gene>
<feature type="compositionally biased region" description="Polar residues" evidence="1">
    <location>
        <begin position="445"/>
        <end position="455"/>
    </location>
</feature>
<evidence type="ECO:0000313" key="3">
    <source>
        <dbReference type="Proteomes" id="UP001465668"/>
    </source>
</evidence>
<feature type="region of interest" description="Disordered" evidence="1">
    <location>
        <begin position="698"/>
        <end position="757"/>
    </location>
</feature>
<comment type="caution">
    <text evidence="2">The sequence shown here is derived from an EMBL/GenBank/DDBJ whole genome shotgun (WGS) entry which is preliminary data.</text>
</comment>
<feature type="region of interest" description="Disordered" evidence="1">
    <location>
        <begin position="383"/>
        <end position="403"/>
    </location>
</feature>
<feature type="region of interest" description="Disordered" evidence="1">
    <location>
        <begin position="433"/>
        <end position="456"/>
    </location>
</feature>
<proteinExistence type="predicted"/>
<feature type="compositionally biased region" description="Low complexity" evidence="1">
    <location>
        <begin position="383"/>
        <end position="400"/>
    </location>
</feature>
<feature type="compositionally biased region" description="Polar residues" evidence="1">
    <location>
        <begin position="610"/>
        <end position="621"/>
    </location>
</feature>
<feature type="region of interest" description="Disordered" evidence="1">
    <location>
        <begin position="1"/>
        <end position="22"/>
    </location>
</feature>
<feature type="region of interest" description="Disordered" evidence="1">
    <location>
        <begin position="502"/>
        <end position="549"/>
    </location>
</feature>
<evidence type="ECO:0000313" key="2">
    <source>
        <dbReference type="EMBL" id="KAK9770478.1"/>
    </source>
</evidence>
<dbReference type="EMBL" id="JARVKM010000092">
    <property type="protein sequence ID" value="KAK9770478.1"/>
    <property type="molecule type" value="Genomic_DNA"/>
</dbReference>
<protein>
    <submittedName>
        <fullName evidence="2">USP domain-containing protein</fullName>
    </submittedName>
</protein>
<organism evidence="2 3">
    <name type="scientific">Seiridium cardinale</name>
    <dbReference type="NCBI Taxonomy" id="138064"/>
    <lineage>
        <taxon>Eukaryota</taxon>
        <taxon>Fungi</taxon>
        <taxon>Dikarya</taxon>
        <taxon>Ascomycota</taxon>
        <taxon>Pezizomycotina</taxon>
        <taxon>Sordariomycetes</taxon>
        <taxon>Xylariomycetidae</taxon>
        <taxon>Amphisphaeriales</taxon>
        <taxon>Sporocadaceae</taxon>
        <taxon>Seiridium</taxon>
    </lineage>
</organism>
<feature type="region of interest" description="Disordered" evidence="1">
    <location>
        <begin position="650"/>
        <end position="682"/>
    </location>
</feature>